<proteinExistence type="predicted"/>
<organism evidence="2 3">
    <name type="scientific">Phanerochaete carnosa (strain HHB-10118-sp)</name>
    <name type="common">White-rot fungus</name>
    <name type="synonym">Peniophora carnosa</name>
    <dbReference type="NCBI Taxonomy" id="650164"/>
    <lineage>
        <taxon>Eukaryota</taxon>
        <taxon>Fungi</taxon>
        <taxon>Dikarya</taxon>
        <taxon>Basidiomycota</taxon>
        <taxon>Agaricomycotina</taxon>
        <taxon>Agaricomycetes</taxon>
        <taxon>Polyporales</taxon>
        <taxon>Phanerochaetaceae</taxon>
        <taxon>Phanerochaete</taxon>
    </lineage>
</organism>
<evidence type="ECO:0000313" key="2">
    <source>
        <dbReference type="EMBL" id="EKM48412.1"/>
    </source>
</evidence>
<dbReference type="OrthoDB" id="5584477at2759"/>
<dbReference type="InterPro" id="IPR008266">
    <property type="entry name" value="Tyr_kinase_AS"/>
</dbReference>
<dbReference type="GO" id="GO:0005524">
    <property type="term" value="F:ATP binding"/>
    <property type="evidence" value="ECO:0007669"/>
    <property type="project" value="InterPro"/>
</dbReference>
<dbReference type="RefSeq" id="XP_007403036.1">
    <property type="nucleotide sequence ID" value="XM_007402974.1"/>
</dbReference>
<evidence type="ECO:0000313" key="3">
    <source>
        <dbReference type="Proteomes" id="UP000008370"/>
    </source>
</evidence>
<dbReference type="Gene3D" id="1.10.510.10">
    <property type="entry name" value="Transferase(Phosphotransferase) domain 1"/>
    <property type="match status" value="1"/>
</dbReference>
<dbReference type="InterPro" id="IPR011009">
    <property type="entry name" value="Kinase-like_dom_sf"/>
</dbReference>
<sequence length="107" mass="12438">MYEPLGVLFSHSSRYLGEMIYQMLNCLHDLRYRALILHRDVSFNNIMVLRDEPDGKPLFILNDFNLATRATVDGKLEGGPISKHRTGMLPFMSYELLHDMWSTYEAV</sequence>
<dbReference type="Proteomes" id="UP000008370">
    <property type="component" value="Unassembled WGS sequence"/>
</dbReference>
<dbReference type="InterPro" id="IPR040976">
    <property type="entry name" value="Pkinase_fungal"/>
</dbReference>
<gene>
    <name evidence="2" type="ORF">PHACADRAFT_202848</name>
</gene>
<dbReference type="AlphaFoldDB" id="K5WE29"/>
<dbReference type="Pfam" id="PF17667">
    <property type="entry name" value="Pkinase_fungal"/>
    <property type="match status" value="1"/>
</dbReference>
<dbReference type="InParanoid" id="K5WE29"/>
<protein>
    <recommendedName>
        <fullName evidence="1">Protein kinase domain-containing protein</fullName>
    </recommendedName>
</protein>
<reference evidence="2 3" key="1">
    <citation type="journal article" date="2012" name="BMC Genomics">
        <title>Comparative genomics of the white-rot fungi, Phanerochaete carnosa and P. chrysosporium, to elucidate the genetic basis of the distinct wood types they colonize.</title>
        <authorList>
            <person name="Suzuki H."/>
            <person name="MacDonald J."/>
            <person name="Syed K."/>
            <person name="Salamov A."/>
            <person name="Hori C."/>
            <person name="Aerts A."/>
            <person name="Henrissat B."/>
            <person name="Wiebenga A."/>
            <person name="vanKuyk P.A."/>
            <person name="Barry K."/>
            <person name="Lindquist E."/>
            <person name="LaButti K."/>
            <person name="Lapidus A."/>
            <person name="Lucas S."/>
            <person name="Coutinho P."/>
            <person name="Gong Y."/>
            <person name="Samejima M."/>
            <person name="Mahadevan R."/>
            <person name="Abou-Zaid M."/>
            <person name="de Vries R.P."/>
            <person name="Igarashi K."/>
            <person name="Yadav J.S."/>
            <person name="Grigoriev I.V."/>
            <person name="Master E.R."/>
        </authorList>
    </citation>
    <scope>NUCLEOTIDE SEQUENCE [LARGE SCALE GENOMIC DNA]</scope>
    <source>
        <strain evidence="2 3">HHB-10118-sp</strain>
    </source>
</reference>
<evidence type="ECO:0000259" key="1">
    <source>
        <dbReference type="PROSITE" id="PS50011"/>
    </source>
</evidence>
<dbReference type="GeneID" id="18912002"/>
<accession>K5WE29</accession>
<dbReference type="InterPro" id="IPR000719">
    <property type="entry name" value="Prot_kinase_dom"/>
</dbReference>
<name>K5WE29_PHACS</name>
<dbReference type="GO" id="GO:0004672">
    <property type="term" value="F:protein kinase activity"/>
    <property type="evidence" value="ECO:0007669"/>
    <property type="project" value="InterPro"/>
</dbReference>
<dbReference type="HOGENOM" id="CLU_2210911_0_0_1"/>
<dbReference type="PROSITE" id="PS50011">
    <property type="entry name" value="PROTEIN_KINASE_DOM"/>
    <property type="match status" value="1"/>
</dbReference>
<keyword evidence="3" id="KW-1185">Reference proteome</keyword>
<dbReference type="EMBL" id="JH931083">
    <property type="protein sequence ID" value="EKM48412.1"/>
    <property type="molecule type" value="Genomic_DNA"/>
</dbReference>
<feature type="domain" description="Protein kinase" evidence="1">
    <location>
        <begin position="1"/>
        <end position="107"/>
    </location>
</feature>
<dbReference type="PROSITE" id="PS00109">
    <property type="entry name" value="PROTEIN_KINASE_TYR"/>
    <property type="match status" value="1"/>
</dbReference>
<dbReference type="SUPFAM" id="SSF56112">
    <property type="entry name" value="Protein kinase-like (PK-like)"/>
    <property type="match status" value="1"/>
</dbReference>
<dbReference type="KEGG" id="pco:PHACADRAFT_202848"/>